<dbReference type="InterPro" id="IPR025048">
    <property type="entry name" value="DUF3987"/>
</dbReference>
<accession>A0A4S2FPI5</accession>
<dbReference type="Pfam" id="PF13148">
    <property type="entry name" value="DUF3987"/>
    <property type="match status" value="2"/>
</dbReference>
<sequence length="413" mass="45768">MCAEVISFNAELSPPIYGLPSTMQRMIREVSDKRQTAIDFALGPALGAASIAIGSRIILNAYGYSNRLNLWIMMIGRSTANKTSPMKDIYAPLYKINNRLFDEYSAKVEAVKAERPTGNDKPLPKTSQILIEDSTPEARNQALEDNPHGLLNSREELTATIGDIGRYGSSGELSALLSLRDCTPLTTNRKSEGLKVIKAPFYSWVSGIQPGMLKPTFDNPKFLSMGFLNRFLAFYPTEMPKRTARKSPEAVTIDLVIAEAWDKLISDTYNNVAKSEITASGSAIEVYCRFVENSILADEASATDYEASIWGKLRIYVLQLAGIACVMNAIEQGNQPTVVTAEQMSWAVDMAYYSQASQLRMLTDIIGSTNTTPQLTNKELLLLLESRFPHLIKSKLAEAIGVDSRQVRRWLNE</sequence>
<dbReference type="EMBL" id="SRYD01000054">
    <property type="protein sequence ID" value="TGY70993.1"/>
    <property type="molecule type" value="Genomic_DNA"/>
</dbReference>
<reference evidence="1 2" key="1">
    <citation type="submission" date="2019-04" db="EMBL/GenBank/DDBJ databases">
        <title>Microbes associate with the intestines of laboratory mice.</title>
        <authorList>
            <person name="Navarre W."/>
            <person name="Wong E."/>
            <person name="Huang K."/>
            <person name="Tropini C."/>
            <person name="Ng K."/>
            <person name="Yu B."/>
        </authorList>
    </citation>
    <scope>NUCLEOTIDE SEQUENCE [LARGE SCALE GENOMIC DNA]</scope>
    <source>
        <strain evidence="1 2">NM06_A21</strain>
    </source>
</reference>
<organism evidence="1 2">
    <name type="scientific">Muribaculum intestinale</name>
    <dbReference type="NCBI Taxonomy" id="1796646"/>
    <lineage>
        <taxon>Bacteria</taxon>
        <taxon>Pseudomonadati</taxon>
        <taxon>Bacteroidota</taxon>
        <taxon>Bacteroidia</taxon>
        <taxon>Bacteroidales</taxon>
        <taxon>Muribaculaceae</taxon>
        <taxon>Muribaculum</taxon>
    </lineage>
</organism>
<evidence type="ECO:0000313" key="2">
    <source>
        <dbReference type="Proteomes" id="UP000306630"/>
    </source>
</evidence>
<evidence type="ECO:0000313" key="1">
    <source>
        <dbReference type="EMBL" id="TGY70993.1"/>
    </source>
</evidence>
<comment type="caution">
    <text evidence="1">The sequence shown here is derived from an EMBL/GenBank/DDBJ whole genome shotgun (WGS) entry which is preliminary data.</text>
</comment>
<proteinExistence type="predicted"/>
<name>A0A4S2FPI5_9BACT</name>
<dbReference type="Proteomes" id="UP000306630">
    <property type="component" value="Unassembled WGS sequence"/>
</dbReference>
<protein>
    <submittedName>
        <fullName evidence="1">DUF3987 domain-containing protein</fullName>
    </submittedName>
</protein>
<gene>
    <name evidence="1" type="ORF">E5333_12025</name>
</gene>
<dbReference type="AlphaFoldDB" id="A0A4S2FPI5"/>